<dbReference type="AlphaFoldDB" id="A0A9J5YHB1"/>
<dbReference type="PANTHER" id="PTHR33180">
    <property type="entry name" value="PHOTOSYSTEM II CP43 REACTION CENTER PROTEIN"/>
    <property type="match status" value="1"/>
</dbReference>
<dbReference type="InterPro" id="IPR046796">
    <property type="entry name" value="Transposase_32_dom"/>
</dbReference>
<evidence type="ECO:0000313" key="3">
    <source>
        <dbReference type="Proteomes" id="UP000824120"/>
    </source>
</evidence>
<gene>
    <name evidence="2" type="ORF">H5410_031052</name>
</gene>
<keyword evidence="3" id="KW-1185">Reference proteome</keyword>
<comment type="caution">
    <text evidence="2">The sequence shown here is derived from an EMBL/GenBank/DDBJ whole genome shotgun (WGS) entry which is preliminary data.</text>
</comment>
<protein>
    <recommendedName>
        <fullName evidence="1">Putative plant transposon protein domain-containing protein</fullName>
    </recommendedName>
</protein>
<organism evidence="2 3">
    <name type="scientific">Solanum commersonii</name>
    <name type="common">Commerson's wild potato</name>
    <name type="synonym">Commerson's nightshade</name>
    <dbReference type="NCBI Taxonomy" id="4109"/>
    <lineage>
        <taxon>Eukaryota</taxon>
        <taxon>Viridiplantae</taxon>
        <taxon>Streptophyta</taxon>
        <taxon>Embryophyta</taxon>
        <taxon>Tracheophyta</taxon>
        <taxon>Spermatophyta</taxon>
        <taxon>Magnoliopsida</taxon>
        <taxon>eudicotyledons</taxon>
        <taxon>Gunneridae</taxon>
        <taxon>Pentapetalae</taxon>
        <taxon>asterids</taxon>
        <taxon>lamiids</taxon>
        <taxon>Solanales</taxon>
        <taxon>Solanaceae</taxon>
        <taxon>Solanoideae</taxon>
        <taxon>Solaneae</taxon>
        <taxon>Solanum</taxon>
    </lineage>
</organism>
<name>A0A9J5YHB1_SOLCO</name>
<evidence type="ECO:0000259" key="1">
    <source>
        <dbReference type="Pfam" id="PF20167"/>
    </source>
</evidence>
<feature type="domain" description="Putative plant transposon protein" evidence="1">
    <location>
        <begin position="2"/>
        <end position="47"/>
    </location>
</feature>
<dbReference type="PANTHER" id="PTHR33180:SF31">
    <property type="entry name" value="POLYPROTEIN PROTEIN"/>
    <property type="match status" value="1"/>
</dbReference>
<sequence length="76" mass="8135">MAARYWFGFIGSTIMPSQDESILCHTKAAYLGCLIAGTRLNLGMIMQWRCSCGPSSAKLPSFPGVGHHIVQMGSGS</sequence>
<accession>A0A9J5YHB1</accession>
<dbReference type="EMBL" id="JACXVP010000006">
    <property type="protein sequence ID" value="KAG5599682.1"/>
    <property type="molecule type" value="Genomic_DNA"/>
</dbReference>
<evidence type="ECO:0000313" key="2">
    <source>
        <dbReference type="EMBL" id="KAG5599682.1"/>
    </source>
</evidence>
<dbReference type="Proteomes" id="UP000824120">
    <property type="component" value="Chromosome 6"/>
</dbReference>
<proteinExistence type="predicted"/>
<dbReference type="OrthoDB" id="1306244at2759"/>
<reference evidence="2 3" key="1">
    <citation type="submission" date="2020-09" db="EMBL/GenBank/DDBJ databases">
        <title>De no assembly of potato wild relative species, Solanum commersonii.</title>
        <authorList>
            <person name="Cho K."/>
        </authorList>
    </citation>
    <scope>NUCLEOTIDE SEQUENCE [LARGE SCALE GENOMIC DNA]</scope>
    <source>
        <strain evidence="2">LZ3.2</strain>
        <tissue evidence="2">Leaf</tissue>
    </source>
</reference>
<dbReference type="Pfam" id="PF20167">
    <property type="entry name" value="Transposase_32"/>
    <property type="match status" value="1"/>
</dbReference>